<evidence type="ECO:0000313" key="2">
    <source>
        <dbReference type="EMBL" id="GAD81269.1"/>
    </source>
</evidence>
<dbReference type="STRING" id="1219080.VEZ01S_54_00200"/>
<evidence type="ECO:0008006" key="4">
    <source>
        <dbReference type="Google" id="ProtNLM"/>
    </source>
</evidence>
<proteinExistence type="predicted"/>
<evidence type="ECO:0000313" key="3">
    <source>
        <dbReference type="Proteomes" id="UP000016562"/>
    </source>
</evidence>
<sequence length="242" mass="26741">MKLRALALICATSFTATAFANSTSIYLEQNVASNAADHGEYATEAGANIAVSENGSVYIGFDDQGWLAAGYGHDFSLSDKVNFNVYTELGKWETGEEILIEGIVNYDINDNISVFTGIGYNRSEQVLEKFSDSGINTNKFIAGTQLNWAGFNLAYQYTHENRNGSNGGYTHAGNEAYFSQDDYRTNEHEVILSKTINDFTPYIKYTYFNTHEGEISSTGDYGSLRGPIDNDNILTLGISYQF</sequence>
<keyword evidence="1" id="KW-0732">Signal</keyword>
<feature type="signal peptide" evidence="1">
    <location>
        <begin position="1"/>
        <end position="20"/>
    </location>
</feature>
<evidence type="ECO:0000256" key="1">
    <source>
        <dbReference type="SAM" id="SignalP"/>
    </source>
</evidence>
<reference evidence="2 3" key="1">
    <citation type="submission" date="2013-09" db="EMBL/GenBank/DDBJ databases">
        <title>Whole genome shotgun sequence of Vibrio ezurae NBRC 102218.</title>
        <authorList>
            <person name="Yoshida I."/>
            <person name="Hosoyama A."/>
            <person name="Numata M."/>
            <person name="Hashimoto M."/>
            <person name="Hosoyama Y."/>
            <person name="Tsuchikane K."/>
            <person name="Noguchi M."/>
            <person name="Hirakata S."/>
            <person name="Ichikawa N."/>
            <person name="Ohji S."/>
            <person name="Yamazoe A."/>
            <person name="Fujita N."/>
        </authorList>
    </citation>
    <scope>NUCLEOTIDE SEQUENCE [LARGE SCALE GENOMIC DNA]</scope>
    <source>
        <strain evidence="2 3">NBRC 102218</strain>
    </source>
</reference>
<dbReference type="eggNOG" id="ENOG5031MZD">
    <property type="taxonomic scope" value="Bacteria"/>
</dbReference>
<dbReference type="AlphaFoldDB" id="U3CJE1"/>
<accession>U3CJE1</accession>
<dbReference type="OrthoDB" id="5863989at2"/>
<dbReference type="EMBL" id="BATM01000054">
    <property type="protein sequence ID" value="GAD81269.1"/>
    <property type="molecule type" value="Genomic_DNA"/>
</dbReference>
<protein>
    <recommendedName>
        <fullName evidence="4">Outer membrane protein beta-barrel domain-containing protein</fullName>
    </recommendedName>
</protein>
<organism evidence="2 3">
    <name type="scientific">Vibrio ezurae NBRC 102218</name>
    <dbReference type="NCBI Taxonomy" id="1219080"/>
    <lineage>
        <taxon>Bacteria</taxon>
        <taxon>Pseudomonadati</taxon>
        <taxon>Pseudomonadota</taxon>
        <taxon>Gammaproteobacteria</taxon>
        <taxon>Vibrionales</taxon>
        <taxon>Vibrionaceae</taxon>
        <taxon>Vibrio</taxon>
    </lineage>
</organism>
<feature type="chain" id="PRO_5004639649" description="Outer membrane protein beta-barrel domain-containing protein" evidence="1">
    <location>
        <begin position="21"/>
        <end position="242"/>
    </location>
</feature>
<comment type="caution">
    <text evidence="2">The sequence shown here is derived from an EMBL/GenBank/DDBJ whole genome shotgun (WGS) entry which is preliminary data.</text>
</comment>
<dbReference type="Proteomes" id="UP000016562">
    <property type="component" value="Unassembled WGS sequence"/>
</dbReference>
<keyword evidence="3" id="KW-1185">Reference proteome</keyword>
<dbReference type="RefSeq" id="WP_021714966.1">
    <property type="nucleotide sequence ID" value="NZ_BATM01000054.1"/>
</dbReference>
<gene>
    <name evidence="2" type="ORF">VEZ01S_54_00200</name>
</gene>
<name>U3CJE1_9VIBR</name>